<feature type="binding site" evidence="9">
    <location>
        <position position="186"/>
    </location>
    <ligand>
        <name>Ca(2+)</name>
        <dbReference type="ChEBI" id="CHEBI:29108"/>
        <label>3</label>
    </ligand>
</feature>
<dbReference type="GeneTree" id="ENSGT00940000159799"/>
<feature type="binding site" evidence="9">
    <location>
        <position position="194"/>
    </location>
    <ligand>
        <name>Zn(2+)</name>
        <dbReference type="ChEBI" id="CHEBI:29105"/>
        <label>1</label>
    </ligand>
</feature>
<dbReference type="PANTHER" id="PTHR10201:SF224">
    <property type="entry name" value="MATRIX METALLOPEPTIDASE 17B"/>
    <property type="match status" value="1"/>
</dbReference>
<dbReference type="FunFam" id="3.40.390.10:FF:000070">
    <property type="entry name" value="Matrix metallopeptidase 25b"/>
    <property type="match status" value="1"/>
</dbReference>
<feature type="binding site" evidence="9">
    <location>
        <position position="237"/>
    </location>
    <ligand>
        <name>Zn(2+)</name>
        <dbReference type="ChEBI" id="CHEBI:29105"/>
        <label>2</label>
        <note>catalytic</note>
    </ligand>
</feature>
<keyword evidence="12" id="KW-0732">Signal</keyword>
<evidence type="ECO:0000256" key="8">
    <source>
        <dbReference type="PIRSR" id="PIRSR621190-1"/>
    </source>
</evidence>
<feature type="binding site" description="in inhibited form" evidence="9">
    <location>
        <position position="89"/>
    </location>
    <ligand>
        <name>Zn(2+)</name>
        <dbReference type="ChEBI" id="CHEBI:29105"/>
        <label>2</label>
        <note>catalytic</note>
    </ligand>
</feature>
<dbReference type="AlphaFoldDB" id="A0A4W6DAS4"/>
<feature type="binding site" evidence="9">
    <location>
        <position position="210"/>
    </location>
    <ligand>
        <name>Ca(2+)</name>
        <dbReference type="ChEBI" id="CHEBI:29108"/>
        <label>3</label>
    </ligand>
</feature>
<feature type="binding site" evidence="9">
    <location>
        <position position="208"/>
    </location>
    <ligand>
        <name>Zn(2+)</name>
        <dbReference type="ChEBI" id="CHEBI:29105"/>
        <label>1</label>
    </ligand>
</feature>
<dbReference type="Gene3D" id="2.110.10.10">
    <property type="entry name" value="Hemopexin-like domain"/>
    <property type="match status" value="1"/>
</dbReference>
<protein>
    <submittedName>
        <fullName evidence="14">Matrix metallopeptidase 17b</fullName>
    </submittedName>
</protein>
<keyword evidence="2" id="KW-0645">Protease</keyword>
<organism evidence="14 15">
    <name type="scientific">Lates calcarifer</name>
    <name type="common">Barramundi</name>
    <name type="synonym">Holocentrus calcarifer</name>
    <dbReference type="NCBI Taxonomy" id="8187"/>
    <lineage>
        <taxon>Eukaryota</taxon>
        <taxon>Metazoa</taxon>
        <taxon>Chordata</taxon>
        <taxon>Craniata</taxon>
        <taxon>Vertebrata</taxon>
        <taxon>Euteleostomi</taxon>
        <taxon>Actinopterygii</taxon>
        <taxon>Neopterygii</taxon>
        <taxon>Teleostei</taxon>
        <taxon>Neoteleostei</taxon>
        <taxon>Acanthomorphata</taxon>
        <taxon>Carangaria</taxon>
        <taxon>Carangaria incertae sedis</taxon>
        <taxon>Centropomidae</taxon>
        <taxon>Lates</taxon>
    </lineage>
</organism>
<comment type="cofactor">
    <cofactor evidence="9">
        <name>Ca(2+)</name>
        <dbReference type="ChEBI" id="CHEBI:29108"/>
    </cofactor>
    <text evidence="9">Can bind about 5 Ca(2+) ions per subunit.</text>
</comment>
<dbReference type="CDD" id="cd04278">
    <property type="entry name" value="ZnMc_MMP"/>
    <property type="match status" value="1"/>
</dbReference>
<feature type="repeat" description="Hemopexin" evidence="11">
    <location>
        <begin position="293"/>
        <end position="341"/>
    </location>
</feature>
<feature type="binding site" evidence="9">
    <location>
        <position position="251"/>
    </location>
    <ligand>
        <name>Zn(2+)</name>
        <dbReference type="ChEBI" id="CHEBI:29105"/>
        <label>2</label>
        <note>catalytic</note>
    </ligand>
</feature>
<feature type="binding site" evidence="9">
    <location>
        <position position="233"/>
    </location>
    <ligand>
        <name>Zn(2+)</name>
        <dbReference type="ChEBI" id="CHEBI:29105"/>
        <label>2</label>
        <note>catalytic</note>
    </ligand>
</feature>
<reference evidence="14" key="2">
    <citation type="submission" date="2025-08" db="UniProtKB">
        <authorList>
            <consortium name="Ensembl"/>
        </authorList>
    </citation>
    <scope>IDENTIFICATION</scope>
</reference>
<dbReference type="Ensembl" id="ENSLCAT00010022407.1">
    <property type="protein sequence ID" value="ENSLCAP00010021935.1"/>
    <property type="gene ID" value="ENSLCAG00010010303.1"/>
</dbReference>
<reference evidence="15" key="1">
    <citation type="submission" date="2015-09" db="EMBL/GenBank/DDBJ databases">
        <authorList>
            <person name="Sai Rama Sridatta P."/>
        </authorList>
    </citation>
    <scope>NUCLEOTIDE SEQUENCE [LARGE SCALE GENOMIC DNA]</scope>
</reference>
<dbReference type="SUPFAM" id="SSF50923">
    <property type="entry name" value="Hemopexin-like domain"/>
    <property type="match status" value="1"/>
</dbReference>
<evidence type="ECO:0000256" key="4">
    <source>
        <dbReference type="ARBA" id="ARBA00022801"/>
    </source>
</evidence>
<keyword evidence="15" id="KW-1185">Reference proteome</keyword>
<name>A0A4W6DAS4_LATCA</name>
<dbReference type="SUPFAM" id="SSF55486">
    <property type="entry name" value="Metalloproteases ('zincins'), catalytic domain"/>
    <property type="match status" value="1"/>
</dbReference>
<evidence type="ECO:0000313" key="15">
    <source>
        <dbReference type="Proteomes" id="UP000314980"/>
    </source>
</evidence>
<evidence type="ECO:0000259" key="13">
    <source>
        <dbReference type="SMART" id="SM00235"/>
    </source>
</evidence>
<sequence length="462" mass="51907">MRMWIIFVCLSNGWMLTPSNAGVTPTPTSAQVDWLMKYGYLPPSDPSTGQLQAWTAVTNAVRAMQRFAGLRDTGVVDEDTIALMNSPRCSLPDQEEPYKPLSNQERRSMRRRRKRAISMWTRRNINWRLHSYPSSSHLSRETIRSLVFYALRVWAEPTPLEFHEVSAADLQVDFLHGYHGDGYPFDGAGGAVGHAFFPSDPARAGGVHLDAEEEWAFRQPASEGTDLFTVLVHEFGHALGLAHSSSRHSVMRPYYQGPAGDPLDYRLGAHDLEHITQLYGKTFLTPMFENSFIDRCNTSFDVVARIRGEIFFFKGLTMWRVNGAGLVSSRGASVRRLWRGLPPDLTHLHAVLERKSDNAIIFISGSRFWLFRDLSLQDGYPQPLSALGMAVSLAVADVDDDDHEEEAAAGRWGLVWDPEEGPVWGNMRDAEEDKQEDTWTQLLREGVSGITTDSNGGYRTCV</sequence>
<feature type="binding site" evidence="9">
    <location>
        <position position="169"/>
    </location>
    <ligand>
        <name>Ca(2+)</name>
        <dbReference type="ChEBI" id="CHEBI:29108"/>
        <label>2</label>
    </ligand>
</feature>
<dbReference type="InterPro" id="IPR024079">
    <property type="entry name" value="MetalloPept_cat_dom_sf"/>
</dbReference>
<dbReference type="SUPFAM" id="SSF47090">
    <property type="entry name" value="PGBD-like"/>
    <property type="match status" value="1"/>
</dbReference>
<feature type="binding site" evidence="9">
    <location>
        <position position="187"/>
    </location>
    <ligand>
        <name>Ca(2+)</name>
        <dbReference type="ChEBI" id="CHEBI:29108"/>
        <label>3</label>
    </ligand>
</feature>
<evidence type="ECO:0000256" key="9">
    <source>
        <dbReference type="PIRSR" id="PIRSR621190-2"/>
    </source>
</evidence>
<dbReference type="Pfam" id="PF01471">
    <property type="entry name" value="PG_binding_1"/>
    <property type="match status" value="1"/>
</dbReference>
<dbReference type="InterPro" id="IPR018487">
    <property type="entry name" value="Hemopexin-like_repeat"/>
</dbReference>
<reference evidence="14" key="3">
    <citation type="submission" date="2025-09" db="UniProtKB">
        <authorList>
            <consortium name="Ensembl"/>
        </authorList>
    </citation>
    <scope>IDENTIFICATION</scope>
</reference>
<evidence type="ECO:0000256" key="10">
    <source>
        <dbReference type="PIRSR" id="PIRSR621190-4"/>
    </source>
</evidence>
<dbReference type="GO" id="GO:0006508">
    <property type="term" value="P:proteolysis"/>
    <property type="evidence" value="ECO:0007669"/>
    <property type="project" value="UniProtKB-KW"/>
</dbReference>
<dbReference type="Gene3D" id="3.40.390.10">
    <property type="entry name" value="Collagenase (Catalytic Domain)"/>
    <property type="match status" value="1"/>
</dbReference>
<dbReference type="PANTHER" id="PTHR10201">
    <property type="entry name" value="MATRIX METALLOPROTEINASE"/>
    <property type="match status" value="1"/>
</dbReference>
<evidence type="ECO:0000256" key="2">
    <source>
        <dbReference type="ARBA" id="ARBA00022670"/>
    </source>
</evidence>
<evidence type="ECO:0000256" key="3">
    <source>
        <dbReference type="ARBA" id="ARBA00022723"/>
    </source>
</evidence>
<dbReference type="GO" id="GO:0005615">
    <property type="term" value="C:extracellular space"/>
    <property type="evidence" value="ECO:0007669"/>
    <property type="project" value="TreeGrafter"/>
</dbReference>
<dbReference type="InterPro" id="IPR001818">
    <property type="entry name" value="Pept_M10_metallopeptidase"/>
</dbReference>
<feature type="binding site" evidence="9">
    <location>
        <position position="213"/>
    </location>
    <ligand>
        <name>Ca(2+)</name>
        <dbReference type="ChEBI" id="CHEBI:29108"/>
        <label>1</label>
    </ligand>
</feature>
<accession>A0A4W6DAS4</accession>
<dbReference type="SMART" id="SM00235">
    <property type="entry name" value="ZnMc"/>
    <property type="match status" value="1"/>
</dbReference>
<feature type="binding site" evidence="9">
    <location>
        <position position="179"/>
    </location>
    <ligand>
        <name>Zn(2+)</name>
        <dbReference type="ChEBI" id="CHEBI:29105"/>
        <label>1</label>
    </ligand>
</feature>
<keyword evidence="5 9" id="KW-0862">Zinc</keyword>
<dbReference type="PRINTS" id="PR00138">
    <property type="entry name" value="MATRIXIN"/>
</dbReference>
<dbReference type="GO" id="GO:0030574">
    <property type="term" value="P:collagen catabolic process"/>
    <property type="evidence" value="ECO:0007669"/>
    <property type="project" value="TreeGrafter"/>
</dbReference>
<evidence type="ECO:0000256" key="11">
    <source>
        <dbReference type="PROSITE-ProRule" id="PRU01011"/>
    </source>
</evidence>
<proteinExistence type="inferred from homology"/>
<evidence type="ECO:0000256" key="12">
    <source>
        <dbReference type="SAM" id="SignalP"/>
    </source>
</evidence>
<feature type="modified residue" description="Phosphotyrosine; by PKDCC" evidence="10">
    <location>
        <position position="380"/>
    </location>
</feature>
<dbReference type="PROSITE" id="PS51642">
    <property type="entry name" value="HEMOPEXIN_2"/>
    <property type="match status" value="2"/>
</dbReference>
<feature type="domain" description="Peptidase metallopeptidase" evidence="13">
    <location>
        <begin position="116"/>
        <end position="281"/>
    </location>
</feature>
<dbReference type="Proteomes" id="UP000314980">
    <property type="component" value="Unassembled WGS sequence"/>
</dbReference>
<comment type="cofactor">
    <cofactor evidence="9">
        <name>Zn(2+)</name>
        <dbReference type="ChEBI" id="CHEBI:29105"/>
    </cofactor>
    <text evidence="9">Binds 2 Zn(2+) ions per subunit.</text>
</comment>
<keyword evidence="3 9" id="KW-0479">Metal-binding</keyword>
<dbReference type="InterPro" id="IPR036375">
    <property type="entry name" value="Hemopexin-like_dom_sf"/>
</dbReference>
<feature type="active site" evidence="8">
    <location>
        <position position="234"/>
    </location>
</feature>
<dbReference type="Pfam" id="PF00413">
    <property type="entry name" value="Peptidase_M10"/>
    <property type="match status" value="1"/>
</dbReference>
<feature type="binding site" evidence="9">
    <location>
        <position position="243"/>
    </location>
    <ligand>
        <name>Zn(2+)</name>
        <dbReference type="ChEBI" id="CHEBI:29105"/>
        <label>2</label>
        <note>catalytic</note>
    </ligand>
</feature>
<comment type="similarity">
    <text evidence="1">Belongs to the peptidase M10A family.</text>
</comment>
<dbReference type="InterPro" id="IPR002477">
    <property type="entry name" value="Peptidoglycan-bd-like"/>
</dbReference>
<evidence type="ECO:0000256" key="7">
    <source>
        <dbReference type="ARBA" id="ARBA00023049"/>
    </source>
</evidence>
<dbReference type="GO" id="GO:0008270">
    <property type="term" value="F:zinc ion binding"/>
    <property type="evidence" value="ECO:0007669"/>
    <property type="project" value="InterPro"/>
</dbReference>
<dbReference type="InterPro" id="IPR036365">
    <property type="entry name" value="PGBD-like_sf"/>
</dbReference>
<keyword evidence="4" id="KW-0378">Hydrolase</keyword>
<keyword evidence="6 9" id="KW-0106">Calcium</keyword>
<feature type="binding site" evidence="9">
    <location>
        <position position="213"/>
    </location>
    <ligand>
        <name>Ca(2+)</name>
        <dbReference type="ChEBI" id="CHEBI:29108"/>
        <label>3</label>
    </ligand>
</feature>
<dbReference type="GO" id="GO:0030198">
    <property type="term" value="P:extracellular matrix organization"/>
    <property type="evidence" value="ECO:0007669"/>
    <property type="project" value="TreeGrafter"/>
</dbReference>
<dbReference type="Pfam" id="PF00045">
    <property type="entry name" value="Hemopexin"/>
    <property type="match status" value="1"/>
</dbReference>
<evidence type="ECO:0000256" key="1">
    <source>
        <dbReference type="ARBA" id="ARBA00010370"/>
    </source>
</evidence>
<dbReference type="InterPro" id="IPR033739">
    <property type="entry name" value="M10A_MMP"/>
</dbReference>
<dbReference type="InterPro" id="IPR021190">
    <property type="entry name" value="Pept_M10A"/>
</dbReference>
<feature type="binding site" evidence="9">
    <location>
        <position position="181"/>
    </location>
    <ligand>
        <name>Zn(2+)</name>
        <dbReference type="ChEBI" id="CHEBI:29105"/>
        <label>1</label>
    </ligand>
</feature>
<evidence type="ECO:0000256" key="6">
    <source>
        <dbReference type="ARBA" id="ARBA00022837"/>
    </source>
</evidence>
<feature type="binding site" evidence="9">
    <location>
        <position position="301"/>
    </location>
    <ligand>
        <name>Ca(2+)</name>
        <dbReference type="ChEBI" id="CHEBI:29108"/>
        <label>4</label>
    </ligand>
</feature>
<evidence type="ECO:0000256" key="5">
    <source>
        <dbReference type="ARBA" id="ARBA00022833"/>
    </source>
</evidence>
<evidence type="ECO:0000313" key="14">
    <source>
        <dbReference type="Ensembl" id="ENSLCAP00010021935.1"/>
    </source>
</evidence>
<dbReference type="GO" id="GO:0031012">
    <property type="term" value="C:extracellular matrix"/>
    <property type="evidence" value="ECO:0007669"/>
    <property type="project" value="InterPro"/>
</dbReference>
<feature type="signal peptide" evidence="12">
    <location>
        <begin position="1"/>
        <end position="21"/>
    </location>
</feature>
<dbReference type="SMART" id="SM00120">
    <property type="entry name" value="HX"/>
    <property type="match status" value="2"/>
</dbReference>
<feature type="chain" id="PRO_5021193978" evidence="12">
    <location>
        <begin position="22"/>
        <end position="462"/>
    </location>
</feature>
<dbReference type="InterPro" id="IPR006026">
    <property type="entry name" value="Peptidase_Metallo"/>
</dbReference>
<feature type="repeat" description="Hemopexin" evidence="11">
    <location>
        <begin position="345"/>
        <end position="391"/>
    </location>
</feature>
<dbReference type="GO" id="GO:0004222">
    <property type="term" value="F:metalloendopeptidase activity"/>
    <property type="evidence" value="ECO:0007669"/>
    <property type="project" value="InterPro"/>
</dbReference>
<keyword evidence="7" id="KW-0482">Metalloprotease</keyword>